<sequence length="74" mass="8164">MKTNTATITDIKIARQIIAARCLGNLSFVLKKVNIGSSKTANKNAIKTGVRISFPMQKINAKQIKETRIKESFA</sequence>
<name>A0ABP7FH85_9FLAO</name>
<gene>
    <name evidence="1" type="ORF">GCM10022422_24160</name>
</gene>
<dbReference type="EMBL" id="BAABDT010000005">
    <property type="protein sequence ID" value="GAA3739774.1"/>
    <property type="molecule type" value="Genomic_DNA"/>
</dbReference>
<proteinExistence type="predicted"/>
<protein>
    <submittedName>
        <fullName evidence="1">Uncharacterized protein</fullName>
    </submittedName>
</protein>
<accession>A0ABP7FH85</accession>
<evidence type="ECO:0000313" key="1">
    <source>
        <dbReference type="EMBL" id="GAA3739774.1"/>
    </source>
</evidence>
<comment type="caution">
    <text evidence="1">The sequence shown here is derived from an EMBL/GenBank/DDBJ whole genome shotgun (WGS) entry which is preliminary data.</text>
</comment>
<evidence type="ECO:0000313" key="2">
    <source>
        <dbReference type="Proteomes" id="UP001501367"/>
    </source>
</evidence>
<keyword evidence="2" id="KW-1185">Reference proteome</keyword>
<organism evidence="1 2">
    <name type="scientific">Flavobacterium ginsengisoli</name>
    <dbReference type="NCBI Taxonomy" id="871694"/>
    <lineage>
        <taxon>Bacteria</taxon>
        <taxon>Pseudomonadati</taxon>
        <taxon>Bacteroidota</taxon>
        <taxon>Flavobacteriia</taxon>
        <taxon>Flavobacteriales</taxon>
        <taxon>Flavobacteriaceae</taxon>
        <taxon>Flavobacterium</taxon>
    </lineage>
</organism>
<dbReference type="Proteomes" id="UP001501367">
    <property type="component" value="Unassembled WGS sequence"/>
</dbReference>
<reference evidence="2" key="1">
    <citation type="journal article" date="2019" name="Int. J. Syst. Evol. Microbiol.">
        <title>The Global Catalogue of Microorganisms (GCM) 10K type strain sequencing project: providing services to taxonomists for standard genome sequencing and annotation.</title>
        <authorList>
            <consortium name="The Broad Institute Genomics Platform"/>
            <consortium name="The Broad Institute Genome Sequencing Center for Infectious Disease"/>
            <person name="Wu L."/>
            <person name="Ma J."/>
        </authorList>
    </citation>
    <scope>NUCLEOTIDE SEQUENCE [LARGE SCALE GENOMIC DNA]</scope>
    <source>
        <strain evidence="2">JCM 17336</strain>
    </source>
</reference>